<proteinExistence type="predicted"/>
<keyword evidence="1" id="KW-1185">Reference proteome</keyword>
<dbReference type="InterPro" id="IPR021109">
    <property type="entry name" value="Peptidase_aspartic_dom_sf"/>
</dbReference>
<dbReference type="PANTHER" id="PTHR33067">
    <property type="entry name" value="RNA-DIRECTED DNA POLYMERASE-RELATED"/>
    <property type="match status" value="1"/>
</dbReference>
<gene>
    <name evidence="2" type="primary">LOC113854753</name>
</gene>
<dbReference type="Proteomes" id="UP000694853">
    <property type="component" value="Unplaced"/>
</dbReference>
<dbReference type="RefSeq" id="XP_027341754.1">
    <property type="nucleotide sequence ID" value="XM_027485953.1"/>
</dbReference>
<dbReference type="GeneID" id="113854753"/>
<dbReference type="Pfam" id="PF13650">
    <property type="entry name" value="Asp_protease_2"/>
    <property type="match status" value="1"/>
</dbReference>
<organism evidence="1 2">
    <name type="scientific">Abrus precatorius</name>
    <name type="common">Indian licorice</name>
    <name type="synonym">Glycine abrus</name>
    <dbReference type="NCBI Taxonomy" id="3816"/>
    <lineage>
        <taxon>Eukaryota</taxon>
        <taxon>Viridiplantae</taxon>
        <taxon>Streptophyta</taxon>
        <taxon>Embryophyta</taxon>
        <taxon>Tracheophyta</taxon>
        <taxon>Spermatophyta</taxon>
        <taxon>Magnoliopsida</taxon>
        <taxon>eudicotyledons</taxon>
        <taxon>Gunneridae</taxon>
        <taxon>Pentapetalae</taxon>
        <taxon>rosids</taxon>
        <taxon>fabids</taxon>
        <taxon>Fabales</taxon>
        <taxon>Fabaceae</taxon>
        <taxon>Papilionoideae</taxon>
        <taxon>50 kb inversion clade</taxon>
        <taxon>NPAAA clade</taxon>
        <taxon>indigoferoid/millettioid clade</taxon>
        <taxon>Abreae</taxon>
        <taxon>Abrus</taxon>
    </lineage>
</organism>
<evidence type="ECO:0000313" key="1">
    <source>
        <dbReference type="Proteomes" id="UP000694853"/>
    </source>
</evidence>
<dbReference type="PANTHER" id="PTHR33067:SF9">
    <property type="entry name" value="RNA-DIRECTED DNA POLYMERASE"/>
    <property type="match status" value="1"/>
</dbReference>
<evidence type="ECO:0000313" key="2">
    <source>
        <dbReference type="RefSeq" id="XP_027341754.1"/>
    </source>
</evidence>
<dbReference type="CDD" id="cd00303">
    <property type="entry name" value="retropepsin_like"/>
    <property type="match status" value="1"/>
</dbReference>
<dbReference type="KEGG" id="aprc:113854753"/>
<protein>
    <submittedName>
        <fullName evidence="2">Uncharacterized protein LOC113854753</fullName>
    </submittedName>
</protein>
<sequence length="154" mass="17098">MKEFLSKKRRLQEDETVALTEECSAILQEKLPPKLKDLGSFSIPFTIGSITIGKALCDLGASINLIPLSIMKKLGIDEVKSTTVSLQLADRSIKHLYGVVEEVLVKVDKFIFPVDFIVLDMDEDTEVPLILGKPFLAIGRALIEVEQGELMLRV</sequence>
<dbReference type="OrthoDB" id="1417277at2759"/>
<dbReference type="Gene3D" id="2.40.70.10">
    <property type="entry name" value="Acid Proteases"/>
    <property type="match status" value="1"/>
</dbReference>
<name>A0A8B8KFK4_ABRPR</name>
<reference evidence="1" key="1">
    <citation type="journal article" date="2019" name="Toxins">
        <title>Detection of Abrin-Like and Prepropulchellin-Like Toxin Genes and Transcripts Using Whole Genome Sequencing and Full-Length Transcript Sequencing of Abrus precatorius.</title>
        <authorList>
            <person name="Hovde B.T."/>
            <person name="Daligault H.E."/>
            <person name="Hanschen E.R."/>
            <person name="Kunde Y.A."/>
            <person name="Johnson M.B."/>
            <person name="Starkenburg S.R."/>
            <person name="Johnson S.L."/>
        </authorList>
    </citation>
    <scope>NUCLEOTIDE SEQUENCE [LARGE SCALE GENOMIC DNA]</scope>
</reference>
<accession>A0A8B8KFK4</accession>
<dbReference type="AlphaFoldDB" id="A0A8B8KFK4"/>
<reference evidence="2" key="2">
    <citation type="submission" date="2025-08" db="UniProtKB">
        <authorList>
            <consortium name="RefSeq"/>
        </authorList>
    </citation>
    <scope>IDENTIFICATION</scope>
    <source>
        <tissue evidence="2">Young leaves</tissue>
    </source>
</reference>